<organism evidence="6 7">
    <name type="scientific">Jeotgalibacillus soli</name>
    <dbReference type="NCBI Taxonomy" id="889306"/>
    <lineage>
        <taxon>Bacteria</taxon>
        <taxon>Bacillati</taxon>
        <taxon>Bacillota</taxon>
        <taxon>Bacilli</taxon>
        <taxon>Bacillales</taxon>
        <taxon>Caryophanaceae</taxon>
        <taxon>Jeotgalibacillus</taxon>
    </lineage>
</organism>
<evidence type="ECO:0000259" key="4">
    <source>
        <dbReference type="Pfam" id="PF01168"/>
    </source>
</evidence>
<feature type="domain" description="Alanine racemase N-terminal" evidence="4">
    <location>
        <begin position="33"/>
        <end position="265"/>
    </location>
</feature>
<dbReference type="GO" id="GO:0005829">
    <property type="term" value="C:cytosol"/>
    <property type="evidence" value="ECO:0007669"/>
    <property type="project" value="TreeGrafter"/>
</dbReference>
<dbReference type="RefSeq" id="WP_041087399.1">
    <property type="nucleotide sequence ID" value="NZ_JXRP01000009.1"/>
</dbReference>
<dbReference type="EMBL" id="JXRP01000009">
    <property type="protein sequence ID" value="KIL50048.1"/>
    <property type="molecule type" value="Genomic_DNA"/>
</dbReference>
<dbReference type="InterPro" id="IPR001608">
    <property type="entry name" value="Ala_racemase_N"/>
</dbReference>
<dbReference type="Gene3D" id="2.40.37.30">
    <property type="match status" value="2"/>
</dbReference>
<comment type="caution">
    <text evidence="6">The sequence shown here is derived from an EMBL/GenBank/DDBJ whole genome shotgun (WGS) entry which is preliminary data.</text>
</comment>
<dbReference type="PATRIC" id="fig|889306.3.peg.1527"/>
<proteinExistence type="predicted"/>
<dbReference type="Proteomes" id="UP000031938">
    <property type="component" value="Unassembled WGS sequence"/>
</dbReference>
<dbReference type="InterPro" id="IPR048449">
    <property type="entry name" value="YhfX-like_C"/>
</dbReference>
<dbReference type="STRING" id="889306.KP78_15160"/>
<name>A0A0C2W1S0_9BACL</name>
<dbReference type="GO" id="GO:0030170">
    <property type="term" value="F:pyridoxal phosphate binding"/>
    <property type="evidence" value="ECO:0007669"/>
    <property type="project" value="TreeGrafter"/>
</dbReference>
<sequence length="387" mass="43407">MFINMTLRRNEGLIRAAANLHQEGKIPANTYVIDLDSLEHNVNKLSLTAQQHEMNLYYMTKQIGRSGFVGQVIEQNGIKRAVAVDIDEAFELKKTNCEIGNIGHIVQPSKSQWNEVLTYLKPEVVTLFSSERAKQLSDAALALGKIQNVILRVIKPEDMVYPGQFGGFLLGQLDGYLDEILKLKGIRVIGITSFPVLQINDEKDDFAFTSNMQTIQKAREIFENKGIAVTHINAPSATSCHTIPMLKEFGVTHGEPGHALTGTTPLHAYRDDLQEIPSIVYTSEISHMDEEYAYTIAGGYYPRSNMEGALFGSNGSDVLNQRTTVDLVSPENIDYYGCLKKQDQMKVGDSVIQAFRTQIFVTRAHVAYVRNVNFHNPELVYFQRRGM</sequence>
<reference evidence="6 7" key="1">
    <citation type="submission" date="2015-01" db="EMBL/GenBank/DDBJ databases">
        <title>Genome sequencing of Jeotgalibacillus soli.</title>
        <authorList>
            <person name="Goh K.M."/>
            <person name="Chan K.-G."/>
            <person name="Yaakop A.S."/>
            <person name="Ee R."/>
            <person name="Gan H.M."/>
            <person name="Chan C.S."/>
        </authorList>
    </citation>
    <scope>NUCLEOTIDE SEQUENCE [LARGE SCALE GENOMIC DNA]</scope>
    <source>
        <strain evidence="6 7">P9</strain>
    </source>
</reference>
<dbReference type="Pfam" id="PF21279">
    <property type="entry name" value="YhfX-like_C"/>
    <property type="match status" value="1"/>
</dbReference>
<keyword evidence="2" id="KW-0663">Pyridoxal phosphate</keyword>
<protein>
    <submittedName>
        <fullName evidence="6">Uncharacterized protein</fullName>
    </submittedName>
</protein>
<evidence type="ECO:0000256" key="3">
    <source>
        <dbReference type="ARBA" id="ARBA00023235"/>
    </source>
</evidence>
<dbReference type="CDD" id="cd06811">
    <property type="entry name" value="PLPDE_III_yhfX_like"/>
    <property type="match status" value="1"/>
</dbReference>
<dbReference type="InterPro" id="IPR000821">
    <property type="entry name" value="Ala_racemase"/>
</dbReference>
<comment type="cofactor">
    <cofactor evidence="1">
        <name>pyridoxal 5'-phosphate</name>
        <dbReference type="ChEBI" id="CHEBI:597326"/>
    </cofactor>
</comment>
<dbReference type="PANTHER" id="PTHR30511:SF3">
    <property type="entry name" value="LYSINE RACEMASE"/>
    <property type="match status" value="1"/>
</dbReference>
<dbReference type="InterPro" id="IPR029066">
    <property type="entry name" value="PLP-binding_barrel"/>
</dbReference>
<keyword evidence="7" id="KW-1185">Reference proteome</keyword>
<evidence type="ECO:0000259" key="5">
    <source>
        <dbReference type="Pfam" id="PF21279"/>
    </source>
</evidence>
<evidence type="ECO:0000313" key="7">
    <source>
        <dbReference type="Proteomes" id="UP000031938"/>
    </source>
</evidence>
<feature type="domain" description="YhfX-like C-terminal" evidence="5">
    <location>
        <begin position="280"/>
        <end position="379"/>
    </location>
</feature>
<dbReference type="Pfam" id="PF01168">
    <property type="entry name" value="Ala_racemase_N"/>
    <property type="match status" value="1"/>
</dbReference>
<gene>
    <name evidence="6" type="ORF">KP78_15160</name>
</gene>
<keyword evidence="3" id="KW-0413">Isomerase</keyword>
<dbReference type="GO" id="GO:0008784">
    <property type="term" value="F:alanine racemase activity"/>
    <property type="evidence" value="ECO:0007669"/>
    <property type="project" value="TreeGrafter"/>
</dbReference>
<dbReference type="OrthoDB" id="3189402at2"/>
<evidence type="ECO:0000256" key="2">
    <source>
        <dbReference type="ARBA" id="ARBA00022898"/>
    </source>
</evidence>
<evidence type="ECO:0000313" key="6">
    <source>
        <dbReference type="EMBL" id="KIL50048.1"/>
    </source>
</evidence>
<dbReference type="PANTHER" id="PTHR30511">
    <property type="entry name" value="ALANINE RACEMASE"/>
    <property type="match status" value="1"/>
</dbReference>
<dbReference type="SUPFAM" id="SSF51419">
    <property type="entry name" value="PLP-binding barrel"/>
    <property type="match status" value="1"/>
</dbReference>
<evidence type="ECO:0000256" key="1">
    <source>
        <dbReference type="ARBA" id="ARBA00001933"/>
    </source>
</evidence>
<dbReference type="AlphaFoldDB" id="A0A0C2W1S0"/>
<accession>A0A0C2W1S0</accession>